<dbReference type="InterPro" id="IPR045074">
    <property type="entry name" value="GST_C_Tau"/>
</dbReference>
<dbReference type="SFLD" id="SFLDG01152">
    <property type="entry name" value="Main.3:_Omega-_and_Tau-like"/>
    <property type="match status" value="1"/>
</dbReference>
<sequence>MAGGGHGGDEVILLDLKVSMFGMRVRVALAEKGIEYEYREENLAQKSQLLLEMNPIHKKLPVLIHKGNPIVESLVIVQYIDEVWRDKKPLLMPSEPYQRAQARFWGDFITKKVYEVGRRVWVTKGEQQEKAKKELIEILKTLEGELGDKAYFGGEEFGFVDVALISFYPWFHAYETCADFKVEAECPKLVEWGKRCMARESVAKSTADPQEVYEFVQSMKLVVGID</sequence>
<name>A0AAV1C0A8_OLDCO</name>
<dbReference type="FunFam" id="3.40.30.10:FF:000014">
    <property type="entry name" value="Tau class glutathione S-transferase"/>
    <property type="match status" value="1"/>
</dbReference>
<dbReference type="InterPro" id="IPR004046">
    <property type="entry name" value="GST_C"/>
</dbReference>
<comment type="catalytic activity">
    <reaction evidence="3">
        <text>RX + glutathione = an S-substituted glutathione + a halide anion + H(+)</text>
        <dbReference type="Rhea" id="RHEA:16437"/>
        <dbReference type="ChEBI" id="CHEBI:15378"/>
        <dbReference type="ChEBI" id="CHEBI:16042"/>
        <dbReference type="ChEBI" id="CHEBI:17792"/>
        <dbReference type="ChEBI" id="CHEBI:57925"/>
        <dbReference type="ChEBI" id="CHEBI:90779"/>
        <dbReference type="EC" id="2.5.1.18"/>
    </reaction>
</comment>
<protein>
    <recommendedName>
        <fullName evidence="1">glutathione transferase</fullName>
        <ecNumber evidence="1">2.5.1.18</ecNumber>
    </recommendedName>
</protein>
<dbReference type="Gene3D" id="3.40.30.10">
    <property type="entry name" value="Glutaredoxin"/>
    <property type="match status" value="1"/>
</dbReference>
<dbReference type="GO" id="GO:0005737">
    <property type="term" value="C:cytoplasm"/>
    <property type="evidence" value="ECO:0007669"/>
    <property type="project" value="TreeGrafter"/>
</dbReference>
<comment type="similarity">
    <text evidence="4">Belongs to the GST superfamily.</text>
</comment>
<dbReference type="SFLD" id="SFLDS00019">
    <property type="entry name" value="Glutathione_Transferase_(cytos"/>
    <property type="match status" value="1"/>
</dbReference>
<proteinExistence type="inferred from homology"/>
<evidence type="ECO:0000256" key="1">
    <source>
        <dbReference type="ARBA" id="ARBA00012452"/>
    </source>
</evidence>
<dbReference type="EC" id="2.5.1.18" evidence="1"/>
<dbReference type="InterPro" id="IPR010987">
    <property type="entry name" value="Glutathione-S-Trfase_C-like"/>
</dbReference>
<evidence type="ECO:0000256" key="4">
    <source>
        <dbReference type="RuleBase" id="RU003494"/>
    </source>
</evidence>
<dbReference type="Pfam" id="PF02798">
    <property type="entry name" value="GST_N"/>
    <property type="match status" value="1"/>
</dbReference>
<dbReference type="EMBL" id="OX459118">
    <property type="protein sequence ID" value="CAI9087707.1"/>
    <property type="molecule type" value="Genomic_DNA"/>
</dbReference>
<evidence type="ECO:0000259" key="5">
    <source>
        <dbReference type="PROSITE" id="PS50404"/>
    </source>
</evidence>
<dbReference type="InterPro" id="IPR040079">
    <property type="entry name" value="Glutathione_S-Trfase"/>
</dbReference>
<dbReference type="InterPro" id="IPR004045">
    <property type="entry name" value="Glutathione_S-Trfase_N"/>
</dbReference>
<dbReference type="SUPFAM" id="SSF47616">
    <property type="entry name" value="GST C-terminal domain-like"/>
    <property type="match status" value="1"/>
</dbReference>
<gene>
    <name evidence="7" type="ORF">OLC1_LOCUS461</name>
</gene>
<evidence type="ECO:0000259" key="6">
    <source>
        <dbReference type="PROSITE" id="PS50405"/>
    </source>
</evidence>
<dbReference type="SUPFAM" id="SSF52833">
    <property type="entry name" value="Thioredoxin-like"/>
    <property type="match status" value="1"/>
</dbReference>
<dbReference type="CDD" id="cd03185">
    <property type="entry name" value="GST_C_Tau"/>
    <property type="match status" value="1"/>
</dbReference>
<dbReference type="SFLD" id="SFLDG00358">
    <property type="entry name" value="Main_(cytGST)"/>
    <property type="match status" value="1"/>
</dbReference>
<dbReference type="PROSITE" id="PS50405">
    <property type="entry name" value="GST_CTER"/>
    <property type="match status" value="1"/>
</dbReference>
<dbReference type="Pfam" id="PF00043">
    <property type="entry name" value="GST_C"/>
    <property type="match status" value="1"/>
</dbReference>
<dbReference type="InterPro" id="IPR036282">
    <property type="entry name" value="Glutathione-S-Trfase_C_sf"/>
</dbReference>
<dbReference type="AlphaFoldDB" id="A0AAV1C0A8"/>
<keyword evidence="2" id="KW-0808">Transferase</keyword>
<reference evidence="7" key="1">
    <citation type="submission" date="2023-03" db="EMBL/GenBank/DDBJ databases">
        <authorList>
            <person name="Julca I."/>
        </authorList>
    </citation>
    <scope>NUCLEOTIDE SEQUENCE</scope>
</reference>
<accession>A0AAV1C0A8</accession>
<dbReference type="InterPro" id="IPR045073">
    <property type="entry name" value="Omega/Tau-like"/>
</dbReference>
<dbReference type="CDD" id="cd03058">
    <property type="entry name" value="GST_N_Tau"/>
    <property type="match status" value="1"/>
</dbReference>
<feature type="domain" description="GST C-terminal" evidence="6">
    <location>
        <begin position="95"/>
        <end position="215"/>
    </location>
</feature>
<evidence type="ECO:0000256" key="3">
    <source>
        <dbReference type="ARBA" id="ARBA00047960"/>
    </source>
</evidence>
<dbReference type="Proteomes" id="UP001161247">
    <property type="component" value="Chromosome 1"/>
</dbReference>
<dbReference type="PROSITE" id="PS50404">
    <property type="entry name" value="GST_NTER"/>
    <property type="match status" value="1"/>
</dbReference>
<dbReference type="GO" id="GO:0004364">
    <property type="term" value="F:glutathione transferase activity"/>
    <property type="evidence" value="ECO:0007669"/>
    <property type="project" value="UniProtKB-EC"/>
</dbReference>
<evidence type="ECO:0000313" key="8">
    <source>
        <dbReference type="Proteomes" id="UP001161247"/>
    </source>
</evidence>
<keyword evidence="8" id="KW-1185">Reference proteome</keyword>
<evidence type="ECO:0000313" key="7">
    <source>
        <dbReference type="EMBL" id="CAI9087707.1"/>
    </source>
</evidence>
<feature type="domain" description="GST N-terminal" evidence="5">
    <location>
        <begin position="9"/>
        <end position="88"/>
    </location>
</feature>
<evidence type="ECO:0000256" key="2">
    <source>
        <dbReference type="ARBA" id="ARBA00022679"/>
    </source>
</evidence>
<dbReference type="InterPro" id="IPR036249">
    <property type="entry name" value="Thioredoxin-like_sf"/>
</dbReference>
<dbReference type="FunFam" id="1.20.1050.10:FF:000018">
    <property type="entry name" value="Glutathione S-transferase U20"/>
    <property type="match status" value="1"/>
</dbReference>
<dbReference type="Gene3D" id="1.20.1050.10">
    <property type="match status" value="1"/>
</dbReference>
<dbReference type="GO" id="GO:0006749">
    <property type="term" value="P:glutathione metabolic process"/>
    <property type="evidence" value="ECO:0007669"/>
    <property type="project" value="InterPro"/>
</dbReference>
<organism evidence="7 8">
    <name type="scientific">Oldenlandia corymbosa var. corymbosa</name>
    <dbReference type="NCBI Taxonomy" id="529605"/>
    <lineage>
        <taxon>Eukaryota</taxon>
        <taxon>Viridiplantae</taxon>
        <taxon>Streptophyta</taxon>
        <taxon>Embryophyta</taxon>
        <taxon>Tracheophyta</taxon>
        <taxon>Spermatophyta</taxon>
        <taxon>Magnoliopsida</taxon>
        <taxon>eudicotyledons</taxon>
        <taxon>Gunneridae</taxon>
        <taxon>Pentapetalae</taxon>
        <taxon>asterids</taxon>
        <taxon>lamiids</taxon>
        <taxon>Gentianales</taxon>
        <taxon>Rubiaceae</taxon>
        <taxon>Rubioideae</taxon>
        <taxon>Spermacoceae</taxon>
        <taxon>Hedyotis-Oldenlandia complex</taxon>
        <taxon>Oldenlandia</taxon>
    </lineage>
</organism>
<dbReference type="PANTHER" id="PTHR11260">
    <property type="entry name" value="GLUTATHIONE S-TRANSFERASE, GST, SUPERFAMILY, GST DOMAIN CONTAINING"/>
    <property type="match status" value="1"/>
</dbReference>
<dbReference type="PANTHER" id="PTHR11260:SF773">
    <property type="entry name" value="GLUTATHIONE S-TRANSFERASE U26"/>
    <property type="match status" value="1"/>
</dbReference>